<accession>A0AAX3YVL1</accession>
<organism evidence="2 3">
    <name type="scientific">Rhodococcus opacus</name>
    <name type="common">Nocardia opaca</name>
    <dbReference type="NCBI Taxonomy" id="37919"/>
    <lineage>
        <taxon>Bacteria</taxon>
        <taxon>Bacillati</taxon>
        <taxon>Actinomycetota</taxon>
        <taxon>Actinomycetes</taxon>
        <taxon>Mycobacteriales</taxon>
        <taxon>Nocardiaceae</taxon>
        <taxon>Rhodococcus</taxon>
    </lineage>
</organism>
<gene>
    <name evidence="1" type="ORF">Q5707_40525</name>
    <name evidence="2" type="ORF">Q5707_44470</name>
</gene>
<sequence length="194" mass="21177">MVFDITIVNGSPENYETMVFATTLQSGNREASKIFDSANGVGGSPNTPTLPGRESAFRVAYAVTDPADIVMQVSPGFDYKKIIFTSWGGNGCRNGTRPMSEKHRTPATLGDAARYLTSGGRREPGERGDHERLRTGVEGGLSNRSELRGGVHRCDWVDRYGVRHQCLMWFGRQADCELNLLHHGDLGCLGSGVQ</sequence>
<proteinExistence type="predicted"/>
<evidence type="ECO:0000313" key="3">
    <source>
        <dbReference type="Proteomes" id="UP001231166"/>
    </source>
</evidence>
<dbReference type="RefSeq" id="WP_304711109.1">
    <property type="nucleotide sequence ID" value="NZ_CP130956.1"/>
</dbReference>
<dbReference type="AlphaFoldDB" id="A0AAX3YVL1"/>
<dbReference type="EMBL" id="CP130956">
    <property type="protein sequence ID" value="WLF52704.1"/>
    <property type="molecule type" value="Genomic_DNA"/>
</dbReference>
<evidence type="ECO:0000313" key="1">
    <source>
        <dbReference type="EMBL" id="WLF52704.1"/>
    </source>
</evidence>
<name>A0AAX3YVL1_RHOOP</name>
<reference evidence="2" key="1">
    <citation type="submission" date="2023-07" db="EMBL/GenBank/DDBJ databases">
        <title>Genomic analysis of Rhodococcus opacus VOC-14 with glycol ethers degradation activity.</title>
        <authorList>
            <person name="Narkevich D.A."/>
            <person name="Hlushen A.M."/>
            <person name="Akhremchuk A.E."/>
            <person name="Sikolenko M.A."/>
            <person name="Valentovich L.N."/>
        </authorList>
    </citation>
    <scope>NUCLEOTIDE SEQUENCE</scope>
    <source>
        <strain evidence="2">VOC-14</strain>
        <plasmid evidence="2">pRho-VOC14-L</plasmid>
    </source>
</reference>
<dbReference type="EMBL" id="CP130956">
    <property type="protein sequence ID" value="WLF52710.1"/>
    <property type="molecule type" value="Genomic_DNA"/>
</dbReference>
<dbReference type="Proteomes" id="UP001231166">
    <property type="component" value="Plasmid pRho-VOC14-L"/>
</dbReference>
<geneLocation type="plasmid" evidence="2 3">
    <name>pRho-VOC14-L</name>
</geneLocation>
<keyword evidence="2" id="KW-0614">Plasmid</keyword>
<evidence type="ECO:0000313" key="2">
    <source>
        <dbReference type="EMBL" id="WLF52710.1"/>
    </source>
</evidence>
<protein>
    <submittedName>
        <fullName evidence="2">Uncharacterized protein</fullName>
    </submittedName>
</protein>